<dbReference type="PANTHER" id="PTHR44656:SF7">
    <property type="entry name" value="DEHYDROGENASE_REDUCTASE SDR FAMILY MEMBER 12"/>
    <property type="match status" value="1"/>
</dbReference>
<organism evidence="1">
    <name type="scientific">freshwater metagenome</name>
    <dbReference type="NCBI Taxonomy" id="449393"/>
    <lineage>
        <taxon>unclassified sequences</taxon>
        <taxon>metagenomes</taxon>
        <taxon>ecological metagenomes</taxon>
    </lineage>
</organism>
<sequence>MTRLAGPLDTLLDRTIAPGYTRLGLAVRRRLPTWPGELPRLDGRTVLVTGPTSGIGEAAATDLAVLGARVLLLARNPDKAAATQARIQRAVTAADASRTADVAVVRCDISSLASVREAVDQIEEQDEHVDVLVHNAGAMPGERTVTDEGFELAFATNVLGPFLLTALLEDRLKADAPSRVITVSSGGMYAQKLDADDLQHEDRSYSGVSVYARNKRAQVVLGELWAERLRGTGVVIHTMHPGWADTPGVEDALPGFQKLTKRVLRTPAEGADTIVWLAAATAPLSTTGGFWQDRRERPTHYAPWTREAQADRAKLWRTCAELAGVDAPVPA</sequence>
<reference evidence="1" key="1">
    <citation type="submission" date="2020-05" db="EMBL/GenBank/DDBJ databases">
        <authorList>
            <person name="Chiriac C."/>
            <person name="Salcher M."/>
            <person name="Ghai R."/>
            <person name="Kavagutti S V."/>
        </authorList>
    </citation>
    <scope>NUCLEOTIDE SEQUENCE</scope>
</reference>
<dbReference type="InterPro" id="IPR036291">
    <property type="entry name" value="NAD(P)-bd_dom_sf"/>
</dbReference>
<dbReference type="EMBL" id="CAFBMK010000090">
    <property type="protein sequence ID" value="CAB4917684.1"/>
    <property type="molecule type" value="Genomic_DNA"/>
</dbReference>
<dbReference type="InterPro" id="IPR002347">
    <property type="entry name" value="SDR_fam"/>
</dbReference>
<dbReference type="Pfam" id="PF00106">
    <property type="entry name" value="adh_short"/>
    <property type="match status" value="1"/>
</dbReference>
<gene>
    <name evidence="1" type="ORF">UFOPK3564_01662</name>
</gene>
<evidence type="ECO:0000313" key="1">
    <source>
        <dbReference type="EMBL" id="CAB4917684.1"/>
    </source>
</evidence>
<name>A0A6J7HDG5_9ZZZZ</name>
<protein>
    <submittedName>
        <fullName evidence="1">Unannotated protein</fullName>
    </submittedName>
</protein>
<dbReference type="PANTHER" id="PTHR44656">
    <property type="entry name" value="DEHYDROGENASE/REDUCTASE SDR FAMILY MEMBER 12"/>
    <property type="match status" value="1"/>
</dbReference>
<dbReference type="PRINTS" id="PR00081">
    <property type="entry name" value="GDHRDH"/>
</dbReference>
<accession>A0A6J7HDG5</accession>
<proteinExistence type="predicted"/>
<dbReference type="Gene3D" id="3.40.50.720">
    <property type="entry name" value="NAD(P)-binding Rossmann-like Domain"/>
    <property type="match status" value="1"/>
</dbReference>
<dbReference type="InterPro" id="IPR052992">
    <property type="entry name" value="SDR_member_12"/>
</dbReference>
<dbReference type="AlphaFoldDB" id="A0A6J7HDG5"/>
<dbReference type="SUPFAM" id="SSF51735">
    <property type="entry name" value="NAD(P)-binding Rossmann-fold domains"/>
    <property type="match status" value="1"/>
</dbReference>